<dbReference type="Proteomes" id="UP000003811">
    <property type="component" value="Plasmid pPma4326F"/>
</dbReference>
<sequence>MNELTELLEKKAQGVASDEELKRITQLSGRAFWLASLFSISVMTLGLAALCAVVTFAFRYFVPDGPFPGITWQVAGLGGAVVAALIGSVEAITSRKHYLDQMTQTDKPIQ</sequence>
<evidence type="ECO:0000256" key="1">
    <source>
        <dbReference type="SAM" id="Phobius"/>
    </source>
</evidence>
<keyword evidence="1" id="KW-0472">Membrane</keyword>
<proteinExistence type="predicted"/>
<organism evidence="2 3">
    <name type="scientific">Pseudomonas syringae pv. maculicola str. ES4326</name>
    <dbReference type="NCBI Taxonomy" id="629265"/>
    <lineage>
        <taxon>Bacteria</taxon>
        <taxon>Pseudomonadati</taxon>
        <taxon>Pseudomonadota</taxon>
        <taxon>Gammaproteobacteria</taxon>
        <taxon>Pseudomonadales</taxon>
        <taxon>Pseudomonadaceae</taxon>
        <taxon>Pseudomonas</taxon>
    </lineage>
</organism>
<gene>
    <name evidence="2" type="ORF">PMA4326_028870</name>
</gene>
<dbReference type="RefSeq" id="WP_007250377.1">
    <property type="nucleotide sequence ID" value="NZ_CP047261.1"/>
</dbReference>
<protein>
    <submittedName>
        <fullName evidence="2">Uncharacterized protein</fullName>
    </submittedName>
</protein>
<evidence type="ECO:0000313" key="2">
    <source>
        <dbReference type="EMBL" id="QHF00527.1"/>
    </source>
</evidence>
<evidence type="ECO:0000313" key="3">
    <source>
        <dbReference type="Proteomes" id="UP000003811"/>
    </source>
</evidence>
<dbReference type="EMBL" id="CP047261">
    <property type="protein sequence ID" value="QHF00527.1"/>
    <property type="molecule type" value="Genomic_DNA"/>
</dbReference>
<reference evidence="2 3" key="1">
    <citation type="journal article" date="2011" name="PLoS Pathog.">
        <title>Dynamic evolution of pathogenicity revealed by sequencing and comparative genomics of 19 Pseudomonas syringae isolates.</title>
        <authorList>
            <person name="Baltrus D.A."/>
            <person name="Nishimura M.T."/>
            <person name="Romanchuk A."/>
            <person name="Chang J.H."/>
            <person name="Mukhtar M.S."/>
            <person name="Cherkis K."/>
            <person name="Roach J."/>
            <person name="Grant S.R."/>
            <person name="Jones C.D."/>
            <person name="Dangl J.L."/>
        </authorList>
    </citation>
    <scope>NUCLEOTIDE SEQUENCE [LARGE SCALE GENOMIC DNA]</scope>
    <source>
        <strain evidence="2 3">ES4326</strain>
    </source>
</reference>
<name>A0A8T8CB39_PSEYM</name>
<feature type="transmembrane region" description="Helical" evidence="1">
    <location>
        <begin position="70"/>
        <end position="92"/>
    </location>
</feature>
<geneLocation type="plasmid" evidence="2 3">
    <name>pPma4326F</name>
</geneLocation>
<feature type="transmembrane region" description="Helical" evidence="1">
    <location>
        <begin position="31"/>
        <end position="58"/>
    </location>
</feature>
<keyword evidence="2" id="KW-0614">Plasmid</keyword>
<accession>A0A8T8CB39</accession>
<keyword evidence="1" id="KW-0812">Transmembrane</keyword>
<dbReference type="AlphaFoldDB" id="A0A8T8CB39"/>
<keyword evidence="1" id="KW-1133">Transmembrane helix</keyword>